<comment type="subcellular location">
    <subcellularLocation>
        <location evidence="1">Endoplasmic reticulum membrane</location>
        <topology evidence="1">Multi-pass membrane protein</topology>
    </subcellularLocation>
</comment>
<dbReference type="VEuPathDB" id="FungiDB:RhiirA1_411497"/>
<accession>A0A2N1P3M5</accession>
<dbReference type="VEuPathDB" id="FungiDB:RhiirFUN_020181"/>
<dbReference type="EMBL" id="LLXL01000006">
    <property type="protein sequence ID" value="PKK80741.1"/>
    <property type="molecule type" value="Genomic_DNA"/>
</dbReference>
<dbReference type="PANTHER" id="PTHR23129">
    <property type="entry name" value="ACYL-COENZYME A DIPHOSPHATASE FITM2"/>
    <property type="match status" value="1"/>
</dbReference>
<evidence type="ECO:0000256" key="1">
    <source>
        <dbReference type="ARBA" id="ARBA00004477"/>
    </source>
</evidence>
<keyword evidence="3" id="KW-0378">Hydrolase</keyword>
<feature type="transmembrane region" description="Helical" evidence="8">
    <location>
        <begin position="104"/>
        <end position="120"/>
    </location>
</feature>
<evidence type="ECO:0000313" key="10">
    <source>
        <dbReference type="Proteomes" id="UP000233469"/>
    </source>
</evidence>
<dbReference type="GO" id="GO:0005789">
    <property type="term" value="C:endoplasmic reticulum membrane"/>
    <property type="evidence" value="ECO:0007669"/>
    <property type="project" value="UniProtKB-SubCell"/>
</dbReference>
<keyword evidence="6" id="KW-0443">Lipid metabolism</keyword>
<gene>
    <name evidence="9" type="ORF">RhiirC2_723629</name>
</gene>
<evidence type="ECO:0000256" key="6">
    <source>
        <dbReference type="ARBA" id="ARBA00023098"/>
    </source>
</evidence>
<reference evidence="9 10" key="1">
    <citation type="submission" date="2016-04" db="EMBL/GenBank/DDBJ databases">
        <title>Genome analyses suggest a sexual origin of heterokaryosis in a supposedly ancient asexual fungus.</title>
        <authorList>
            <person name="Ropars J."/>
            <person name="Sedzielewska K."/>
            <person name="Noel J."/>
            <person name="Charron P."/>
            <person name="Farinelli L."/>
            <person name="Marton T."/>
            <person name="Kruger M."/>
            <person name="Pelin A."/>
            <person name="Brachmann A."/>
            <person name="Corradi N."/>
        </authorList>
    </citation>
    <scope>NUCLEOTIDE SEQUENCE [LARGE SCALE GENOMIC DNA]</scope>
    <source>
        <strain evidence="9 10">C2</strain>
    </source>
</reference>
<dbReference type="PANTHER" id="PTHR23129:SF0">
    <property type="entry name" value="ACYL-COENZYME A DIPHOSPHATASE FITM2"/>
    <property type="match status" value="1"/>
</dbReference>
<dbReference type="GO" id="GO:0008654">
    <property type="term" value="P:phospholipid biosynthetic process"/>
    <property type="evidence" value="ECO:0007669"/>
    <property type="project" value="TreeGrafter"/>
</dbReference>
<keyword evidence="5 8" id="KW-1133">Transmembrane helix</keyword>
<dbReference type="VEuPathDB" id="FungiDB:FUN_013289"/>
<evidence type="ECO:0000256" key="3">
    <source>
        <dbReference type="ARBA" id="ARBA00022801"/>
    </source>
</evidence>
<dbReference type="GO" id="GO:0010945">
    <property type="term" value="F:coenzyme A diphosphatase activity"/>
    <property type="evidence" value="ECO:0007669"/>
    <property type="project" value="InterPro"/>
</dbReference>
<organism evidence="9 10">
    <name type="scientific">Rhizophagus irregularis</name>
    <dbReference type="NCBI Taxonomy" id="588596"/>
    <lineage>
        <taxon>Eukaryota</taxon>
        <taxon>Fungi</taxon>
        <taxon>Fungi incertae sedis</taxon>
        <taxon>Mucoromycota</taxon>
        <taxon>Glomeromycotina</taxon>
        <taxon>Glomeromycetes</taxon>
        <taxon>Glomerales</taxon>
        <taxon>Glomeraceae</taxon>
        <taxon>Rhizophagus</taxon>
    </lineage>
</organism>
<feature type="transmembrane region" description="Helical" evidence="8">
    <location>
        <begin position="260"/>
        <end position="276"/>
    </location>
</feature>
<keyword evidence="4" id="KW-0256">Endoplasmic reticulum</keyword>
<dbReference type="GO" id="GO:0034389">
    <property type="term" value="P:lipid droplet organization"/>
    <property type="evidence" value="ECO:0007669"/>
    <property type="project" value="TreeGrafter"/>
</dbReference>
<dbReference type="AlphaFoldDB" id="A0A2N1P3M5"/>
<dbReference type="OrthoDB" id="5579088at2759"/>
<evidence type="ECO:0000256" key="8">
    <source>
        <dbReference type="SAM" id="Phobius"/>
    </source>
</evidence>
<name>A0A2N1P3M5_9GLOM</name>
<evidence type="ECO:0000256" key="5">
    <source>
        <dbReference type="ARBA" id="ARBA00022989"/>
    </source>
</evidence>
<sequence length="297" mass="35322">MTEPGEVEKAEKESDIEFKTDSVFSVFEFKIPEKNNSILLKRNLKYQKYRHFCIACVYVLTVVLGSFYGSNKQKSLPSSETSWFNLIDLTNKYNLINLYIVKNGWFWTSFIFIIYATLVIHANNPLQIAKSVIRWILATLYWYIITQRFFGPSIIDRIFVFTGGRCDNYHSETQVFEAYVCKKGGGRWTGGYDFSGHCFLLIHASLLLWDEISAFTYRPENWEIAKEKKILSFFFVLFLFLWWFMLVMTAVYFHHFFEKLAGTIFGVLYWIFMYYVRANWMICLMPHDLKDLEEYEL</sequence>
<keyword evidence="2 8" id="KW-0812">Transmembrane</keyword>
<evidence type="ECO:0000313" key="9">
    <source>
        <dbReference type="EMBL" id="PKK80741.1"/>
    </source>
</evidence>
<feature type="transmembrane region" description="Helical" evidence="8">
    <location>
        <begin position="230"/>
        <end position="254"/>
    </location>
</feature>
<evidence type="ECO:0000256" key="4">
    <source>
        <dbReference type="ARBA" id="ARBA00022824"/>
    </source>
</evidence>
<dbReference type="GO" id="GO:0019915">
    <property type="term" value="P:lipid storage"/>
    <property type="evidence" value="ECO:0007669"/>
    <property type="project" value="InterPro"/>
</dbReference>
<proteinExistence type="predicted"/>
<protein>
    <submittedName>
        <fullName evidence="9">Uncharacterized protein</fullName>
    </submittedName>
</protein>
<comment type="caution">
    <text evidence="9">The sequence shown here is derived from an EMBL/GenBank/DDBJ whole genome shotgun (WGS) entry which is preliminary data.</text>
</comment>
<dbReference type="Pfam" id="PF10261">
    <property type="entry name" value="FIT"/>
    <property type="match status" value="2"/>
</dbReference>
<reference evidence="9 10" key="2">
    <citation type="submission" date="2017-10" db="EMBL/GenBank/DDBJ databases">
        <title>Extensive intraspecific genome diversity in a model arbuscular mycorrhizal fungus.</title>
        <authorList>
            <person name="Chen E.C.H."/>
            <person name="Morin E."/>
            <person name="Baudet D."/>
            <person name="Noel J."/>
            <person name="Ndikumana S."/>
            <person name="Charron P."/>
            <person name="St-Onge C."/>
            <person name="Giorgi J."/>
            <person name="Grigoriev I.V."/>
            <person name="Roux C."/>
            <person name="Martin F.M."/>
            <person name="Corradi N."/>
        </authorList>
    </citation>
    <scope>NUCLEOTIDE SEQUENCE [LARGE SCALE GENOMIC DNA]</scope>
    <source>
        <strain evidence="9 10">C2</strain>
    </source>
</reference>
<keyword evidence="7 8" id="KW-0472">Membrane</keyword>
<dbReference type="Proteomes" id="UP000233469">
    <property type="component" value="Unassembled WGS sequence"/>
</dbReference>
<evidence type="ECO:0000256" key="2">
    <source>
        <dbReference type="ARBA" id="ARBA00022692"/>
    </source>
</evidence>
<evidence type="ECO:0000256" key="7">
    <source>
        <dbReference type="ARBA" id="ARBA00023136"/>
    </source>
</evidence>
<dbReference type="InterPro" id="IPR019388">
    <property type="entry name" value="FIT"/>
</dbReference>
<feature type="transmembrane region" description="Helical" evidence="8">
    <location>
        <begin position="49"/>
        <end position="69"/>
    </location>
</feature>